<protein>
    <submittedName>
        <fullName evidence="2">Uma2 family endonuclease</fullName>
    </submittedName>
</protein>
<evidence type="ECO:0000313" key="2">
    <source>
        <dbReference type="EMBL" id="MFC7180050.1"/>
    </source>
</evidence>
<dbReference type="GO" id="GO:0004519">
    <property type="term" value="F:endonuclease activity"/>
    <property type="evidence" value="ECO:0007669"/>
    <property type="project" value="UniProtKB-KW"/>
</dbReference>
<dbReference type="PANTHER" id="PTHR35400">
    <property type="entry name" value="SLR1083 PROTEIN"/>
    <property type="match status" value="1"/>
</dbReference>
<evidence type="ECO:0000259" key="1">
    <source>
        <dbReference type="Pfam" id="PF05685"/>
    </source>
</evidence>
<keyword evidence="2" id="KW-0255">Endonuclease</keyword>
<feature type="domain" description="Putative restriction endonuclease" evidence="1">
    <location>
        <begin position="12"/>
        <end position="160"/>
    </location>
</feature>
<keyword evidence="2" id="KW-0540">Nuclease</keyword>
<dbReference type="Pfam" id="PF05685">
    <property type="entry name" value="Uma2"/>
    <property type="match status" value="1"/>
</dbReference>
<organism evidence="2 3">
    <name type="scientific">Kitasatospora paranensis</name>
    <dbReference type="NCBI Taxonomy" id="258053"/>
    <lineage>
        <taxon>Bacteria</taxon>
        <taxon>Bacillati</taxon>
        <taxon>Actinomycetota</taxon>
        <taxon>Actinomycetes</taxon>
        <taxon>Kitasatosporales</taxon>
        <taxon>Streptomycetaceae</taxon>
        <taxon>Kitasatospora</taxon>
    </lineage>
</organism>
<dbReference type="CDD" id="cd06260">
    <property type="entry name" value="DUF820-like"/>
    <property type="match status" value="1"/>
</dbReference>
<accession>A0ABW2FS16</accession>
<sequence length="197" mass="21426">MTAIDDRVSEIYENLEVPEGFKAELIRGEIVMTAGPDMVHNVIVASIQHQVPYGQWRALTTQDLTIPGEPSEPQPDLVVFERGAVQEMGRLLPSGAVTLVVEVVSKTSADRDHRTKRGMYAAGGIPAYLIVDPLQGECTLLTEPTEENAKGLPDYLSARTSRFGAPVPLDVLGVSLDTSEFQVFDRPPLTPAASRSR</sequence>
<dbReference type="RefSeq" id="WP_380230970.1">
    <property type="nucleotide sequence ID" value="NZ_JBHSVH010000002.1"/>
</dbReference>
<gene>
    <name evidence="2" type="ORF">ACFQMG_10830</name>
</gene>
<proteinExistence type="predicted"/>
<keyword evidence="2" id="KW-0378">Hydrolase</keyword>
<name>A0ABW2FS16_9ACTN</name>
<comment type="caution">
    <text evidence="2">The sequence shown here is derived from an EMBL/GenBank/DDBJ whole genome shotgun (WGS) entry which is preliminary data.</text>
</comment>
<dbReference type="EMBL" id="JBHTAJ010000016">
    <property type="protein sequence ID" value="MFC7180050.1"/>
    <property type="molecule type" value="Genomic_DNA"/>
</dbReference>
<dbReference type="InterPro" id="IPR011335">
    <property type="entry name" value="Restrct_endonuc-II-like"/>
</dbReference>
<dbReference type="SUPFAM" id="SSF52980">
    <property type="entry name" value="Restriction endonuclease-like"/>
    <property type="match status" value="1"/>
</dbReference>
<dbReference type="PANTHER" id="PTHR35400:SF3">
    <property type="entry name" value="SLL1072 PROTEIN"/>
    <property type="match status" value="1"/>
</dbReference>
<keyword evidence="3" id="KW-1185">Reference proteome</keyword>
<dbReference type="InterPro" id="IPR008538">
    <property type="entry name" value="Uma2"/>
</dbReference>
<evidence type="ECO:0000313" key="3">
    <source>
        <dbReference type="Proteomes" id="UP001596435"/>
    </source>
</evidence>
<dbReference type="Gene3D" id="3.90.1570.10">
    <property type="entry name" value="tt1808, chain A"/>
    <property type="match status" value="1"/>
</dbReference>
<dbReference type="InterPro" id="IPR012296">
    <property type="entry name" value="Nuclease_put_TT1808"/>
</dbReference>
<dbReference type="Proteomes" id="UP001596435">
    <property type="component" value="Unassembled WGS sequence"/>
</dbReference>
<reference evidence="3" key="1">
    <citation type="journal article" date="2019" name="Int. J. Syst. Evol. Microbiol.">
        <title>The Global Catalogue of Microorganisms (GCM) 10K type strain sequencing project: providing services to taxonomists for standard genome sequencing and annotation.</title>
        <authorList>
            <consortium name="The Broad Institute Genomics Platform"/>
            <consortium name="The Broad Institute Genome Sequencing Center for Infectious Disease"/>
            <person name="Wu L."/>
            <person name="Ma J."/>
        </authorList>
    </citation>
    <scope>NUCLEOTIDE SEQUENCE [LARGE SCALE GENOMIC DNA]</scope>
    <source>
        <strain evidence="3">CGMCC 1.12859</strain>
    </source>
</reference>